<organism evidence="2 3">
    <name type="scientific">Rotaria socialis</name>
    <dbReference type="NCBI Taxonomy" id="392032"/>
    <lineage>
        <taxon>Eukaryota</taxon>
        <taxon>Metazoa</taxon>
        <taxon>Spiralia</taxon>
        <taxon>Gnathifera</taxon>
        <taxon>Rotifera</taxon>
        <taxon>Eurotatoria</taxon>
        <taxon>Bdelloidea</taxon>
        <taxon>Philodinida</taxon>
        <taxon>Philodinidae</taxon>
        <taxon>Rotaria</taxon>
    </lineage>
</organism>
<evidence type="ECO:0000256" key="1">
    <source>
        <dbReference type="SAM" id="MobiDB-lite"/>
    </source>
</evidence>
<feature type="compositionally biased region" description="Acidic residues" evidence="1">
    <location>
        <begin position="138"/>
        <end position="151"/>
    </location>
</feature>
<comment type="caution">
    <text evidence="2">The sequence shown here is derived from an EMBL/GenBank/DDBJ whole genome shotgun (WGS) entry which is preliminary data.</text>
</comment>
<feature type="compositionally biased region" description="Low complexity" evidence="1">
    <location>
        <begin position="122"/>
        <end position="132"/>
    </location>
</feature>
<accession>A0A820SFL2</accession>
<proteinExistence type="predicted"/>
<protein>
    <submittedName>
        <fullName evidence="2">Uncharacterized protein</fullName>
    </submittedName>
</protein>
<gene>
    <name evidence="2" type="ORF">HFQ381_LOCUS23958</name>
</gene>
<evidence type="ECO:0000313" key="2">
    <source>
        <dbReference type="EMBL" id="CAF4451985.1"/>
    </source>
</evidence>
<reference evidence="2" key="1">
    <citation type="submission" date="2021-02" db="EMBL/GenBank/DDBJ databases">
        <authorList>
            <person name="Nowell W R."/>
        </authorList>
    </citation>
    <scope>NUCLEOTIDE SEQUENCE</scope>
</reference>
<feature type="region of interest" description="Disordered" evidence="1">
    <location>
        <begin position="88"/>
        <end position="160"/>
    </location>
</feature>
<dbReference type="EMBL" id="CAJOBO010002457">
    <property type="protein sequence ID" value="CAF4451985.1"/>
    <property type="molecule type" value="Genomic_DNA"/>
</dbReference>
<evidence type="ECO:0000313" key="3">
    <source>
        <dbReference type="Proteomes" id="UP000663851"/>
    </source>
</evidence>
<name>A0A820SFL2_9BILA</name>
<dbReference type="Proteomes" id="UP000663851">
    <property type="component" value="Unassembled WGS sequence"/>
</dbReference>
<sequence>MNSKKFCACACCGDRLTASCRRSLKGKCIRLFVAARLFPTSLPTDGYICTKCRFMFNQWTALPEFCDVLTTINNSHQAANAVTDVVRDEDEDNGTDQLIDDTSSVADSMDDGSIRVQTANASSSDSESIYDSAVTSDQVDDAEINSDESSEAMDTIPSDENIDEQGIEIPIEVSVFLKSQCCVCKKQIVPPTVTILEADRTELFIRRHIEIPAGSRCCTLHTVGKRLIPEAFQSLVPRKAQYRRFSPQTLINLLKSYRTRLNSNKHLTFDECMCLTDADYIKLTGFIRAQHAHILSHIPTTSLRNSATRSALSALAYLLMELKLGLSDSVLASMVGVDSKPQMSRIICEARVAVTKHFVPRYLGLAHLTRQDAIDKHTSPIANRLLTEGRDPCMLVLDGTYLYTGVNARLKRFRWFSQTIQNSSLPSVPDFMAIVAALNNCFHVPMIVASPEDDDIIRRVNQLLSKSNILQEWLIQDNLQRHDVWQFIDIDNLFEPFPVLSLDDIRSITLGIKLFDQIFINI</sequence>
<dbReference type="AlphaFoldDB" id="A0A820SFL2"/>